<proteinExistence type="predicted"/>
<evidence type="ECO:0000313" key="2">
    <source>
        <dbReference type="EMBL" id="RKT83553.1"/>
    </source>
</evidence>
<name>A0ABX9T9G2_9PSEU</name>
<dbReference type="InterPro" id="IPR025442">
    <property type="entry name" value="DUF4185"/>
</dbReference>
<gene>
    <name evidence="2" type="ORF">ATL45_1841</name>
</gene>
<accession>A0ABX9T9G2</accession>
<keyword evidence="3" id="KW-1185">Reference proteome</keyword>
<evidence type="ECO:0000259" key="1">
    <source>
        <dbReference type="Pfam" id="PF13810"/>
    </source>
</evidence>
<protein>
    <submittedName>
        <fullName evidence="2">Uncharacterized protein DUF4185</fullName>
    </submittedName>
</protein>
<organism evidence="2 3">
    <name type="scientific">Saccharopolyspora antimicrobica</name>
    <dbReference type="NCBI Taxonomy" id="455193"/>
    <lineage>
        <taxon>Bacteria</taxon>
        <taxon>Bacillati</taxon>
        <taxon>Actinomycetota</taxon>
        <taxon>Actinomycetes</taxon>
        <taxon>Pseudonocardiales</taxon>
        <taxon>Pseudonocardiaceae</taxon>
        <taxon>Saccharopolyspora</taxon>
    </lineage>
</organism>
<sequence length="354" mass="38632">MLACGNVISAYGGGMVRVMGATRLTRITGEDSRNRTASRFGITATDLGILWDDGRGGVLVAFGDTYGEGWGGRGAGPKDADWRFNVIARSTSTDLDAGLDFDWVLPREDGAAGQFLPADRSAREHTVIPTSGIAVGGRNYLHYMSVRRWGMPGVWHTNYGALAHSDDGGRTWTKAPTAVWPNSGQRWWNRFRRRDAGGHPFQMIGFAGVIDGRVHLLGTPSGRFGSGYLARVRAEDLLEPAAYEYWTGSAWSSDVLGAEPVLSAPVAELSVQFNRHFGQWFAVHLDEHRAAIVLRTAPELTGPWTDGEVLVAGAQYPGLYGGFQHPWSVDGPAIHFTLTQWIPYNVDLFRADLA</sequence>
<dbReference type="EMBL" id="RBXX01000002">
    <property type="protein sequence ID" value="RKT83553.1"/>
    <property type="molecule type" value="Genomic_DNA"/>
</dbReference>
<comment type="caution">
    <text evidence="2">The sequence shown here is derived from an EMBL/GenBank/DDBJ whole genome shotgun (WGS) entry which is preliminary data.</text>
</comment>
<dbReference type="Proteomes" id="UP000270697">
    <property type="component" value="Unassembled WGS sequence"/>
</dbReference>
<reference evidence="2 3" key="1">
    <citation type="submission" date="2018-10" db="EMBL/GenBank/DDBJ databases">
        <title>Sequencing the genomes of 1000 actinobacteria strains.</title>
        <authorList>
            <person name="Klenk H.-P."/>
        </authorList>
    </citation>
    <scope>NUCLEOTIDE SEQUENCE [LARGE SCALE GENOMIC DNA]</scope>
    <source>
        <strain evidence="2 3">DSM 45119</strain>
    </source>
</reference>
<dbReference type="InterPro" id="IPR036278">
    <property type="entry name" value="Sialidase_sf"/>
</dbReference>
<dbReference type="SUPFAM" id="SSF50939">
    <property type="entry name" value="Sialidases"/>
    <property type="match status" value="1"/>
</dbReference>
<evidence type="ECO:0000313" key="3">
    <source>
        <dbReference type="Proteomes" id="UP000270697"/>
    </source>
</evidence>
<dbReference type="Pfam" id="PF13810">
    <property type="entry name" value="DUF4185"/>
    <property type="match status" value="1"/>
</dbReference>
<feature type="domain" description="DUF4185" evidence="1">
    <location>
        <begin position="32"/>
        <end position="350"/>
    </location>
</feature>